<dbReference type="AlphaFoldDB" id="A0A166WP93"/>
<dbReference type="PANTHER" id="PTHR30616">
    <property type="entry name" value="UNCHARACTERIZED PROTEIN YFIH"/>
    <property type="match status" value="1"/>
</dbReference>
<dbReference type="NCBIfam" id="TIGR00726">
    <property type="entry name" value="peptidoglycan editing factor PgeF"/>
    <property type="match status" value="1"/>
</dbReference>
<gene>
    <name evidence="11" type="ORF">N475_02555</name>
</gene>
<dbReference type="PANTHER" id="PTHR30616:SF2">
    <property type="entry name" value="PURINE NUCLEOSIDE PHOSPHORYLASE LACC1"/>
    <property type="match status" value="1"/>
</dbReference>
<comment type="catalytic activity">
    <reaction evidence="1">
        <text>inosine + phosphate = alpha-D-ribose 1-phosphate + hypoxanthine</text>
        <dbReference type="Rhea" id="RHEA:27646"/>
        <dbReference type="ChEBI" id="CHEBI:17368"/>
        <dbReference type="ChEBI" id="CHEBI:17596"/>
        <dbReference type="ChEBI" id="CHEBI:43474"/>
        <dbReference type="ChEBI" id="CHEBI:57720"/>
        <dbReference type="EC" id="2.4.2.1"/>
    </reaction>
    <physiologicalReaction direction="left-to-right" evidence="1">
        <dbReference type="Rhea" id="RHEA:27647"/>
    </physiologicalReaction>
</comment>
<keyword evidence="3" id="KW-0808">Transferase</keyword>
<dbReference type="Pfam" id="PF02578">
    <property type="entry name" value="Cu-oxidase_4"/>
    <property type="match status" value="1"/>
</dbReference>
<dbReference type="GO" id="GO:0005507">
    <property type="term" value="F:copper ion binding"/>
    <property type="evidence" value="ECO:0007669"/>
    <property type="project" value="TreeGrafter"/>
</dbReference>
<dbReference type="CDD" id="cd16833">
    <property type="entry name" value="YfiH"/>
    <property type="match status" value="1"/>
</dbReference>
<name>A0A166WP93_9GAMM</name>
<dbReference type="Proteomes" id="UP000076643">
    <property type="component" value="Unassembled WGS sequence"/>
</dbReference>
<comment type="similarity">
    <text evidence="2 10">Belongs to the purine nucleoside phosphorylase YfiH/LACC1 family.</text>
</comment>
<reference evidence="11 12" key="1">
    <citation type="submission" date="2013-07" db="EMBL/GenBank/DDBJ databases">
        <title>Comparative Genomic and Metabolomic Analysis of Twelve Strains of Pseudoalteromonas luteoviolacea.</title>
        <authorList>
            <person name="Vynne N.G."/>
            <person name="Mansson M."/>
            <person name="Gram L."/>
        </authorList>
    </citation>
    <scope>NUCLEOTIDE SEQUENCE [LARGE SCALE GENOMIC DNA]</scope>
    <source>
        <strain evidence="11 12">DSM 6061</strain>
    </source>
</reference>
<dbReference type="PATRIC" id="fig|1365250.3.peg.2734"/>
<evidence type="ECO:0000256" key="5">
    <source>
        <dbReference type="ARBA" id="ARBA00022801"/>
    </source>
</evidence>
<evidence type="ECO:0000256" key="2">
    <source>
        <dbReference type="ARBA" id="ARBA00007353"/>
    </source>
</evidence>
<accession>A0A166WP93</accession>
<evidence type="ECO:0000313" key="12">
    <source>
        <dbReference type="Proteomes" id="UP000076643"/>
    </source>
</evidence>
<comment type="caution">
    <text evidence="11">The sequence shown here is derived from an EMBL/GenBank/DDBJ whole genome shotgun (WGS) entry which is preliminary data.</text>
</comment>
<dbReference type="InterPro" id="IPR003730">
    <property type="entry name" value="Cu_polyphenol_OxRdtase"/>
</dbReference>
<evidence type="ECO:0000256" key="10">
    <source>
        <dbReference type="RuleBase" id="RU361274"/>
    </source>
</evidence>
<keyword evidence="6" id="KW-0862">Zinc</keyword>
<evidence type="ECO:0000256" key="6">
    <source>
        <dbReference type="ARBA" id="ARBA00022833"/>
    </source>
</evidence>
<organism evidence="11 12">
    <name type="scientific">Pseudoalteromonas luteoviolacea DSM 6061</name>
    <dbReference type="NCBI Taxonomy" id="1365250"/>
    <lineage>
        <taxon>Bacteria</taxon>
        <taxon>Pseudomonadati</taxon>
        <taxon>Pseudomonadota</taxon>
        <taxon>Gammaproteobacteria</taxon>
        <taxon>Alteromonadales</taxon>
        <taxon>Pseudoalteromonadaceae</taxon>
        <taxon>Pseudoalteromonas</taxon>
    </lineage>
</organism>
<evidence type="ECO:0000256" key="7">
    <source>
        <dbReference type="ARBA" id="ARBA00047989"/>
    </source>
</evidence>
<dbReference type="GO" id="GO:0016787">
    <property type="term" value="F:hydrolase activity"/>
    <property type="evidence" value="ECO:0007669"/>
    <property type="project" value="UniProtKB-KW"/>
</dbReference>
<dbReference type="GO" id="GO:0017061">
    <property type="term" value="F:S-methyl-5-thioadenosine phosphorylase activity"/>
    <property type="evidence" value="ECO:0007669"/>
    <property type="project" value="UniProtKB-EC"/>
</dbReference>
<dbReference type="InterPro" id="IPR038371">
    <property type="entry name" value="Cu_polyphenol_OxRdtase_sf"/>
</dbReference>
<dbReference type="Gene3D" id="3.60.140.10">
    <property type="entry name" value="CNF1/YfiH-like putative cysteine hydrolases"/>
    <property type="match status" value="1"/>
</dbReference>
<keyword evidence="12" id="KW-1185">Reference proteome</keyword>
<evidence type="ECO:0000256" key="1">
    <source>
        <dbReference type="ARBA" id="ARBA00000553"/>
    </source>
</evidence>
<evidence type="ECO:0000256" key="3">
    <source>
        <dbReference type="ARBA" id="ARBA00022679"/>
    </source>
</evidence>
<keyword evidence="4" id="KW-0479">Metal-binding</keyword>
<dbReference type="EMBL" id="AUYB01000103">
    <property type="protein sequence ID" value="KZN37713.1"/>
    <property type="molecule type" value="Genomic_DNA"/>
</dbReference>
<proteinExistence type="inferred from homology"/>
<comment type="catalytic activity">
    <reaction evidence="8">
        <text>adenosine + phosphate = alpha-D-ribose 1-phosphate + adenine</text>
        <dbReference type="Rhea" id="RHEA:27642"/>
        <dbReference type="ChEBI" id="CHEBI:16335"/>
        <dbReference type="ChEBI" id="CHEBI:16708"/>
        <dbReference type="ChEBI" id="CHEBI:43474"/>
        <dbReference type="ChEBI" id="CHEBI:57720"/>
        <dbReference type="EC" id="2.4.2.1"/>
    </reaction>
    <physiologicalReaction direction="left-to-right" evidence="8">
        <dbReference type="Rhea" id="RHEA:27643"/>
    </physiologicalReaction>
</comment>
<evidence type="ECO:0000313" key="11">
    <source>
        <dbReference type="EMBL" id="KZN37713.1"/>
    </source>
</evidence>
<comment type="catalytic activity">
    <reaction evidence="9">
        <text>S-methyl-5'-thioadenosine + phosphate = 5-(methylsulfanyl)-alpha-D-ribose 1-phosphate + adenine</text>
        <dbReference type="Rhea" id="RHEA:11852"/>
        <dbReference type="ChEBI" id="CHEBI:16708"/>
        <dbReference type="ChEBI" id="CHEBI:17509"/>
        <dbReference type="ChEBI" id="CHEBI:43474"/>
        <dbReference type="ChEBI" id="CHEBI:58533"/>
        <dbReference type="EC" id="2.4.2.28"/>
    </reaction>
    <physiologicalReaction direction="left-to-right" evidence="9">
        <dbReference type="Rhea" id="RHEA:11853"/>
    </physiologicalReaction>
</comment>
<comment type="catalytic activity">
    <reaction evidence="7">
        <text>adenosine + H2O + H(+) = inosine + NH4(+)</text>
        <dbReference type="Rhea" id="RHEA:24408"/>
        <dbReference type="ChEBI" id="CHEBI:15377"/>
        <dbReference type="ChEBI" id="CHEBI:15378"/>
        <dbReference type="ChEBI" id="CHEBI:16335"/>
        <dbReference type="ChEBI" id="CHEBI:17596"/>
        <dbReference type="ChEBI" id="CHEBI:28938"/>
        <dbReference type="EC" id="3.5.4.4"/>
    </reaction>
    <physiologicalReaction direction="left-to-right" evidence="7">
        <dbReference type="Rhea" id="RHEA:24409"/>
    </physiologicalReaction>
</comment>
<evidence type="ECO:0000256" key="9">
    <source>
        <dbReference type="ARBA" id="ARBA00049893"/>
    </source>
</evidence>
<protein>
    <recommendedName>
        <fullName evidence="10">Purine nucleoside phosphorylase</fullName>
    </recommendedName>
</protein>
<sequence>MSTNSVLLPSWPMQSQIGAVSSTRLGGHSVGAFDSFNLAYHVGDNRDVITKNRDLLNTYLPEGAIWLEQVHGSDVHVVNSTTDLSKVVRADALYTRLRRQPLAIMTADCLPILLASKDGGEVAALHGGWRPLASGIIANTLMSFRAAPIDINAWFGPAIGPTAFEVGAEVRAAFVNQNDSFSQAFVATKENKFLANIFLLAKLQLNELGVTAVYSDDLCTVTHAEQFFSYRRDGQCGRMATVIWRK</sequence>
<evidence type="ECO:0000256" key="4">
    <source>
        <dbReference type="ARBA" id="ARBA00022723"/>
    </source>
</evidence>
<keyword evidence="5" id="KW-0378">Hydrolase</keyword>
<dbReference type="InterPro" id="IPR011324">
    <property type="entry name" value="Cytotoxic_necrot_fac-like_cat"/>
</dbReference>
<dbReference type="SUPFAM" id="SSF64438">
    <property type="entry name" value="CNF1/YfiH-like putative cysteine hydrolases"/>
    <property type="match status" value="1"/>
</dbReference>
<evidence type="ECO:0000256" key="8">
    <source>
        <dbReference type="ARBA" id="ARBA00048968"/>
    </source>
</evidence>